<feature type="compositionally biased region" description="Low complexity" evidence="5">
    <location>
        <begin position="15"/>
        <end position="42"/>
    </location>
</feature>
<dbReference type="InterPro" id="IPR035780">
    <property type="entry name" value="SPRY_Ssh4-like"/>
</dbReference>
<name>A0AAI8YD77_9PEZI</name>
<evidence type="ECO:0000256" key="4">
    <source>
        <dbReference type="ARBA" id="ARBA00023136"/>
    </source>
</evidence>
<feature type="compositionally biased region" description="Basic and acidic residues" evidence="5">
    <location>
        <begin position="1"/>
        <end position="11"/>
    </location>
</feature>
<proteinExistence type="predicted"/>
<dbReference type="GO" id="GO:0016020">
    <property type="term" value="C:membrane"/>
    <property type="evidence" value="ECO:0007669"/>
    <property type="project" value="UniProtKB-SubCell"/>
</dbReference>
<dbReference type="Gene3D" id="2.60.120.920">
    <property type="match status" value="1"/>
</dbReference>
<reference evidence="6" key="1">
    <citation type="submission" date="2023-10" db="EMBL/GenBank/DDBJ databases">
        <authorList>
            <person name="Hackl T."/>
        </authorList>
    </citation>
    <scope>NUCLEOTIDE SEQUENCE</scope>
</reference>
<evidence type="ECO:0000256" key="3">
    <source>
        <dbReference type="ARBA" id="ARBA00022989"/>
    </source>
</evidence>
<evidence type="ECO:0000256" key="1">
    <source>
        <dbReference type="ARBA" id="ARBA00004370"/>
    </source>
</evidence>
<comment type="caution">
    <text evidence="6">The sequence shown here is derived from an EMBL/GenBank/DDBJ whole genome shotgun (WGS) entry which is preliminary data.</text>
</comment>
<evidence type="ECO:0000256" key="2">
    <source>
        <dbReference type="ARBA" id="ARBA00022692"/>
    </source>
</evidence>
<keyword evidence="2" id="KW-0812">Transmembrane</keyword>
<organism evidence="6 7">
    <name type="scientific">Anthostomella pinea</name>
    <dbReference type="NCBI Taxonomy" id="933095"/>
    <lineage>
        <taxon>Eukaryota</taxon>
        <taxon>Fungi</taxon>
        <taxon>Dikarya</taxon>
        <taxon>Ascomycota</taxon>
        <taxon>Pezizomycotina</taxon>
        <taxon>Sordariomycetes</taxon>
        <taxon>Xylariomycetidae</taxon>
        <taxon>Xylariales</taxon>
        <taxon>Xylariaceae</taxon>
        <taxon>Anthostomella</taxon>
    </lineage>
</organism>
<dbReference type="Proteomes" id="UP001295740">
    <property type="component" value="Unassembled WGS sequence"/>
</dbReference>
<protein>
    <submittedName>
        <fullName evidence="6">Uu.00g033130.m01.CDS01</fullName>
    </submittedName>
</protein>
<gene>
    <name evidence="6" type="ORF">KHLLAP_LOCUS928</name>
</gene>
<dbReference type="AlphaFoldDB" id="A0AAI8YD77"/>
<evidence type="ECO:0000313" key="7">
    <source>
        <dbReference type="Proteomes" id="UP001295740"/>
    </source>
</evidence>
<evidence type="ECO:0000256" key="5">
    <source>
        <dbReference type="SAM" id="MobiDB-lite"/>
    </source>
</evidence>
<evidence type="ECO:0000313" key="6">
    <source>
        <dbReference type="EMBL" id="CAJ2500460.1"/>
    </source>
</evidence>
<feature type="region of interest" description="Disordered" evidence="5">
    <location>
        <begin position="1"/>
        <end position="141"/>
    </location>
</feature>
<keyword evidence="3" id="KW-1133">Transmembrane helix</keyword>
<keyword evidence="7" id="KW-1185">Reference proteome</keyword>
<feature type="compositionally biased region" description="Basic and acidic residues" evidence="5">
    <location>
        <begin position="96"/>
        <end position="107"/>
    </location>
</feature>
<dbReference type="EMBL" id="CAUWAG010000003">
    <property type="protein sequence ID" value="CAJ2500460.1"/>
    <property type="molecule type" value="Genomic_DNA"/>
</dbReference>
<feature type="compositionally biased region" description="Pro residues" evidence="5">
    <location>
        <begin position="43"/>
        <end position="65"/>
    </location>
</feature>
<dbReference type="InterPro" id="IPR043136">
    <property type="entry name" value="B30.2/SPRY_sf"/>
</dbReference>
<comment type="subcellular location">
    <subcellularLocation>
        <location evidence="1">Membrane</location>
    </subcellularLocation>
</comment>
<dbReference type="CDD" id="cd12910">
    <property type="entry name" value="SPRY_SSH4_like"/>
    <property type="match status" value="1"/>
</dbReference>
<keyword evidence="4" id="KW-0472">Membrane</keyword>
<accession>A0AAI8YD77</accession>
<sequence>MCFGSKDKDNSNDNAAKPAQIPQQPSSASHPAPKASMPQSYGAPPPGPPPGHNNYGAPPPGPPPSHNNYVAPPARPPPSKNNPFNDYAPPPGPPPPDHKQKSQHDWETAVPDTSLLPPPPSFFSGFDRSPANNATEAQAEEGERWCRDYPLYAPQPLDPNALNALNCGNINMFTPPYFRGELKHQDVGLWRGHTAKGAPDTCIASYPPLYNVAAHNPLRTGQKKTIYYEIRALPGCRREVSLALGFVAPPYPAFRLPGWHRASLGVHGDDGHRYVNDRWGGKAFTEAFRRCEVVGLGMEFTPNGYGGLAVDIFLTRDGVERGRWNLHEETDREQDLPVMGLEGAHDLCAAVGVFDQAEFEICFAPGRWAWKGYRG</sequence>